<keyword evidence="2" id="KW-0812">Transmembrane</keyword>
<dbReference type="InterPro" id="IPR043915">
    <property type="entry name" value="P9_TM"/>
</dbReference>
<evidence type="ECO:0000256" key="2">
    <source>
        <dbReference type="SAM" id="Phobius"/>
    </source>
</evidence>
<feature type="region of interest" description="Disordered" evidence="1">
    <location>
        <begin position="205"/>
        <end position="224"/>
    </location>
</feature>
<dbReference type="EMBL" id="MN740318">
    <property type="protein sequence ID" value="QHT99887.1"/>
    <property type="molecule type" value="Genomic_DNA"/>
</dbReference>
<feature type="domain" description="Minor capsid protein P9 transmembrane helices" evidence="3">
    <location>
        <begin position="7"/>
        <end position="71"/>
    </location>
</feature>
<reference evidence="4" key="1">
    <citation type="journal article" date="2020" name="Nature">
        <title>Giant virus diversity and host interactions through global metagenomics.</title>
        <authorList>
            <person name="Schulz F."/>
            <person name="Roux S."/>
            <person name="Paez-Espino D."/>
            <person name="Jungbluth S."/>
            <person name="Walsh D.A."/>
            <person name="Denef V.J."/>
            <person name="McMahon K.D."/>
            <person name="Konstantinidis K.T."/>
            <person name="Eloe-Fadrosh E.A."/>
            <person name="Kyrpides N.C."/>
            <person name="Woyke T."/>
        </authorList>
    </citation>
    <scope>NUCLEOTIDE SEQUENCE</scope>
    <source>
        <strain evidence="4">GVMAG-M-3300025778-1</strain>
    </source>
</reference>
<sequence length="224" mass="24772">MTSTEPFWYTDPSVLFRPTTWYSFVPTADMSVDKSLNAVVRFVVYLSILLFLTSMDARYFLYVPAILMVTVALHLYFPDVKKMSEGFRGSPFVSGYVGKETSKPTPDNAFMNAPLTDIKDNPNRPPAPDVTDKGVRDQVNQAFAQTSNLYMDTSDAFDLMKSQRNFYTVPEDDHEGLLKFLGKNSKSDKMGNEAYAVAKGTMKLPTAGNAGSMPTGTLPTAPLA</sequence>
<protein>
    <recommendedName>
        <fullName evidence="3">Minor capsid protein P9 transmembrane helices domain-containing protein</fullName>
    </recommendedName>
</protein>
<keyword evidence="2" id="KW-0472">Membrane</keyword>
<proteinExistence type="predicted"/>
<feature type="region of interest" description="Disordered" evidence="1">
    <location>
        <begin position="108"/>
        <end position="133"/>
    </location>
</feature>
<evidence type="ECO:0000256" key="1">
    <source>
        <dbReference type="SAM" id="MobiDB-lite"/>
    </source>
</evidence>
<dbReference type="AlphaFoldDB" id="A0A6C0J7D1"/>
<feature type="transmembrane region" description="Helical" evidence="2">
    <location>
        <begin position="59"/>
        <end position="77"/>
    </location>
</feature>
<feature type="transmembrane region" description="Helical" evidence="2">
    <location>
        <begin position="35"/>
        <end position="52"/>
    </location>
</feature>
<evidence type="ECO:0000313" key="4">
    <source>
        <dbReference type="EMBL" id="QHT99887.1"/>
    </source>
</evidence>
<name>A0A6C0J7D1_9ZZZZ</name>
<dbReference type="Pfam" id="PF19066">
    <property type="entry name" value="P9_TM"/>
    <property type="match status" value="1"/>
</dbReference>
<evidence type="ECO:0000259" key="3">
    <source>
        <dbReference type="Pfam" id="PF19066"/>
    </source>
</evidence>
<accession>A0A6C0J7D1</accession>
<organism evidence="4">
    <name type="scientific">viral metagenome</name>
    <dbReference type="NCBI Taxonomy" id="1070528"/>
    <lineage>
        <taxon>unclassified sequences</taxon>
        <taxon>metagenomes</taxon>
        <taxon>organismal metagenomes</taxon>
    </lineage>
</organism>
<keyword evidence="2" id="KW-1133">Transmembrane helix</keyword>